<accession>A0A2W5T7S7</accession>
<name>A0A2W5T7S7_9BACT</name>
<gene>
    <name evidence="1" type="ORF">DI536_18145</name>
</gene>
<reference evidence="1 2" key="1">
    <citation type="submission" date="2017-08" db="EMBL/GenBank/DDBJ databases">
        <title>Infants hospitalized years apart are colonized by the same room-sourced microbial strains.</title>
        <authorList>
            <person name="Brooks B."/>
            <person name="Olm M.R."/>
            <person name="Firek B.A."/>
            <person name="Baker R."/>
            <person name="Thomas B.C."/>
            <person name="Morowitz M.J."/>
            <person name="Banfield J.F."/>
        </authorList>
    </citation>
    <scope>NUCLEOTIDE SEQUENCE [LARGE SCALE GENOMIC DNA]</scope>
    <source>
        <strain evidence="1">S2_003_000_R2_14</strain>
    </source>
</reference>
<organism evidence="1 2">
    <name type="scientific">Archangium gephyra</name>
    <dbReference type="NCBI Taxonomy" id="48"/>
    <lineage>
        <taxon>Bacteria</taxon>
        <taxon>Pseudomonadati</taxon>
        <taxon>Myxococcota</taxon>
        <taxon>Myxococcia</taxon>
        <taxon>Myxococcales</taxon>
        <taxon>Cystobacterineae</taxon>
        <taxon>Archangiaceae</taxon>
        <taxon>Archangium</taxon>
    </lineage>
</organism>
<sequence>MSALALISATVLACAPAQDAHGHTFATCFNPWKGIGVGASFDVSNGAPGAAFNTGMRLRTEGDSKSKTDSTWHALYEFGATQVRPVNALVAVDVTGFNALFRRHVREGVLLLPFNPPVQIPFPLDIAVHTSVARYERRFSEGDDWSFEPVRVSVLFDPLRSASSRFHLGLGFTAAYRLRQVSQALVHEVTPLTAGTLVFSFESEEGLWFARGALTAGGSFAAPNPAFSFKARGEVEVSRVLVAVADQPLSVFVRGSAAWRDAGARESSEYSVQAGLALRLFSAR</sequence>
<evidence type="ECO:0000313" key="2">
    <source>
        <dbReference type="Proteomes" id="UP000249061"/>
    </source>
</evidence>
<dbReference type="AlphaFoldDB" id="A0A2W5T7S7"/>
<evidence type="ECO:0000313" key="1">
    <source>
        <dbReference type="EMBL" id="PZR11062.1"/>
    </source>
</evidence>
<proteinExistence type="predicted"/>
<dbReference type="EMBL" id="QFQP01000015">
    <property type="protein sequence ID" value="PZR11062.1"/>
    <property type="molecule type" value="Genomic_DNA"/>
</dbReference>
<dbReference type="Proteomes" id="UP000249061">
    <property type="component" value="Unassembled WGS sequence"/>
</dbReference>
<comment type="caution">
    <text evidence="1">The sequence shown here is derived from an EMBL/GenBank/DDBJ whole genome shotgun (WGS) entry which is preliminary data.</text>
</comment>
<protein>
    <submittedName>
        <fullName evidence="1">Uncharacterized protein</fullName>
    </submittedName>
</protein>